<reference evidence="1 2" key="1">
    <citation type="submission" date="2019-03" db="EMBL/GenBank/DDBJ databases">
        <title>Freshwater and sediment microbial communities from various areas in North America, analyzing microbe dynamics in response to fracking.</title>
        <authorList>
            <person name="Lamendella R."/>
        </authorList>
    </citation>
    <scope>NUCLEOTIDE SEQUENCE [LARGE SCALE GENOMIC DNA]</scope>
    <source>
        <strain evidence="1 2">175.2</strain>
    </source>
</reference>
<dbReference type="Proteomes" id="UP000295097">
    <property type="component" value="Unassembled WGS sequence"/>
</dbReference>
<protein>
    <submittedName>
        <fullName evidence="1">Uncharacterized protein</fullName>
    </submittedName>
</protein>
<keyword evidence="2" id="KW-1185">Reference proteome</keyword>
<proteinExistence type="predicted"/>
<name>A0A4R3NY01_9HYPH</name>
<dbReference type="RefSeq" id="WP_132308186.1">
    <property type="nucleotide sequence ID" value="NZ_SMAR01000002.1"/>
</dbReference>
<dbReference type="OrthoDB" id="7916088at2"/>
<organism evidence="1 2">
    <name type="scientific">Martelella mediterranea</name>
    <dbReference type="NCBI Taxonomy" id="293089"/>
    <lineage>
        <taxon>Bacteria</taxon>
        <taxon>Pseudomonadati</taxon>
        <taxon>Pseudomonadota</taxon>
        <taxon>Alphaproteobacteria</taxon>
        <taxon>Hyphomicrobiales</taxon>
        <taxon>Aurantimonadaceae</taxon>
        <taxon>Martelella</taxon>
    </lineage>
</organism>
<evidence type="ECO:0000313" key="1">
    <source>
        <dbReference type="EMBL" id="TCT44660.1"/>
    </source>
</evidence>
<dbReference type="EMBL" id="SMAR01000002">
    <property type="protein sequence ID" value="TCT44660.1"/>
    <property type="molecule type" value="Genomic_DNA"/>
</dbReference>
<comment type="caution">
    <text evidence="1">The sequence shown here is derived from an EMBL/GenBank/DDBJ whole genome shotgun (WGS) entry which is preliminary data.</text>
</comment>
<dbReference type="AlphaFoldDB" id="A0A4R3NY01"/>
<evidence type="ECO:0000313" key="2">
    <source>
        <dbReference type="Proteomes" id="UP000295097"/>
    </source>
</evidence>
<accession>A0A4R3NY01</accession>
<gene>
    <name evidence="1" type="ORF">EDC90_1002210</name>
</gene>
<sequence length="95" mass="10581">MNEARAATIEDMSELAEALFDIIEEENAETPDLRHAVVEALAHQNLFNIEMLSALSILSEGGRPEAELDSMLLNMKSVHKSLVRAITAWSEEDEQ</sequence>